<dbReference type="InterPro" id="IPR033116">
    <property type="entry name" value="TRYPSIN_SER"/>
</dbReference>
<evidence type="ECO:0000256" key="12">
    <source>
        <dbReference type="SAM" id="Phobius"/>
    </source>
</evidence>
<accession>A0A4U5UK57</accession>
<dbReference type="PROSITE" id="PS50024">
    <property type="entry name" value="SEA"/>
    <property type="match status" value="1"/>
</dbReference>
<evidence type="ECO:0000256" key="3">
    <source>
        <dbReference type="ARBA" id="ARBA00022692"/>
    </source>
</evidence>
<evidence type="ECO:0000256" key="10">
    <source>
        <dbReference type="PROSITE-ProRule" id="PRU00124"/>
    </source>
</evidence>
<dbReference type="Pfam" id="PF00057">
    <property type="entry name" value="Ldl_recept_a"/>
    <property type="match status" value="1"/>
</dbReference>
<evidence type="ECO:0000256" key="4">
    <source>
        <dbReference type="ARBA" id="ARBA00022801"/>
    </source>
</evidence>
<dbReference type="PRINTS" id="PR00722">
    <property type="entry name" value="CHYMOTRYPSIN"/>
</dbReference>
<evidence type="ECO:0000259" key="13">
    <source>
        <dbReference type="PROSITE" id="PS50024"/>
    </source>
</evidence>
<dbReference type="PROSITE" id="PS50240">
    <property type="entry name" value="TRYPSIN_DOM"/>
    <property type="match status" value="2"/>
</dbReference>
<feature type="disulfide bond" evidence="10">
    <location>
        <begin position="523"/>
        <end position="538"/>
    </location>
</feature>
<sequence length="855" mass="93549">MEVKKDGGGPWSSSGVSSAPSHHACYRSTLIAFFLFFLVIGVFVGLLLAYLVQEQHYFMETVELRGLKYDPVLQDENSGYSIVLSSVLKSKIKNALTASSISQHYVDCSIVAYGNINGDVMATFRLVFRVSKVQQYSDNFVQDLLRTGLSSAMHGKPLEVPDFGEINTIVLLAKCPVNTFTCDNGECVTKLNPECDFITDCADGSDEARCACGTRPAMGTRVVGGQDARRGELPWQVSLRLHGRHTCGASIINERWLVSAAHCFERDNNPREWTAMVGATQVSGEEFTSKTVNIKSLTVSPHYNPMTTDNDVTVLELETPLTFNSYIQPVCLPSPSHVFAPGHSCVVSGWGALNQFNAEVPPTLQKAVVKIIDSKVCNKSSVYRGTVTHNMMCAGFLQGKVDSCQGDSGGPLVCEGAPGRFFLAGVVSWGVGCAQINRPGVYSRVTRLRNWILSHTNPTLVHDYTQFVPTVPVSLTGGNLNHPPVPKTTAMHVISAPIIPVLNCSGNFQCSTTSCITKINPECDGVQDCPNRADEINCDCGVRPALGSQRIVGGVTARRGEWPWIGSLQYQRLHRCGATLIHNKWLITAAHCFKSDPSPTNWAVSLGSVLRSGVGALVIPIQRVIIHPAFNGTSMDHDVALLEMMVPVPMSFTIQSVCLPSPVHRFLKTAECYITGWGSMREGGERFRDSSLKQLLYAPLQYGVIYENTIKWNVPCNYKNHSVFLIPLYVHMQIGCAFYLTYRPLKLPAATPGQWKRLELSLSCMTLHNLLIKFLFSGTGSLTNLLQKAAVNIIDDADCQQSYGNVLTPSMMCAGYMEGGRDTCLVRCMGTGYDVTQITFTQHVQTSGRFGLGSM</sequence>
<proteinExistence type="predicted"/>
<evidence type="ECO:0000256" key="11">
    <source>
        <dbReference type="RuleBase" id="RU363034"/>
    </source>
</evidence>
<dbReference type="PROSITE" id="PS00134">
    <property type="entry name" value="TRYPSIN_HIS"/>
    <property type="match status" value="2"/>
</dbReference>
<keyword evidence="16" id="KW-1185">Reference proteome</keyword>
<evidence type="ECO:0000313" key="16">
    <source>
        <dbReference type="Proteomes" id="UP000298787"/>
    </source>
</evidence>
<protein>
    <submittedName>
        <fullName evidence="15">Transmembrane protease serine 9</fullName>
    </submittedName>
</protein>
<evidence type="ECO:0000256" key="7">
    <source>
        <dbReference type="ARBA" id="ARBA00022989"/>
    </source>
</evidence>
<keyword evidence="8 12" id="KW-0472">Membrane</keyword>
<dbReference type="InterPro" id="IPR043504">
    <property type="entry name" value="Peptidase_S1_PA_chymotrypsin"/>
</dbReference>
<dbReference type="Pfam" id="PF00089">
    <property type="entry name" value="Trypsin"/>
    <property type="match status" value="3"/>
</dbReference>
<dbReference type="Proteomes" id="UP000298787">
    <property type="component" value="Chromosome 8"/>
</dbReference>
<dbReference type="InterPro" id="IPR001314">
    <property type="entry name" value="Peptidase_S1A"/>
</dbReference>
<dbReference type="SUPFAM" id="SSF50494">
    <property type="entry name" value="Trypsin-like serine proteases"/>
    <property type="match status" value="2"/>
</dbReference>
<dbReference type="Gene3D" id="3.30.70.960">
    <property type="entry name" value="SEA domain"/>
    <property type="match status" value="1"/>
</dbReference>
<evidence type="ECO:0000256" key="6">
    <source>
        <dbReference type="ARBA" id="ARBA00022968"/>
    </source>
</evidence>
<dbReference type="CDD" id="cd00190">
    <property type="entry name" value="Tryp_SPc"/>
    <property type="match status" value="2"/>
</dbReference>
<dbReference type="GO" id="GO:0016020">
    <property type="term" value="C:membrane"/>
    <property type="evidence" value="ECO:0007669"/>
    <property type="project" value="UniProtKB-SubCell"/>
</dbReference>
<gene>
    <name evidence="15" type="ORF">D9C73_008703</name>
</gene>
<dbReference type="CDD" id="cd00112">
    <property type="entry name" value="LDLa"/>
    <property type="match status" value="2"/>
</dbReference>
<dbReference type="InterPro" id="IPR036364">
    <property type="entry name" value="SEA_dom_sf"/>
</dbReference>
<evidence type="ECO:0000256" key="9">
    <source>
        <dbReference type="ARBA" id="ARBA00023157"/>
    </source>
</evidence>
<evidence type="ECO:0000256" key="5">
    <source>
        <dbReference type="ARBA" id="ARBA00022825"/>
    </source>
</evidence>
<dbReference type="SUPFAM" id="SSF57424">
    <property type="entry name" value="LDL receptor-like module"/>
    <property type="match status" value="1"/>
</dbReference>
<feature type="domain" description="SEA" evidence="13">
    <location>
        <begin position="54"/>
        <end position="165"/>
    </location>
</feature>
<dbReference type="PANTHER" id="PTHR24252:SF26">
    <property type="entry name" value="TRANSMEMBRANE SERINE PROTEASE 9"/>
    <property type="match status" value="1"/>
</dbReference>
<evidence type="ECO:0000313" key="15">
    <source>
        <dbReference type="EMBL" id="TKS74620.1"/>
    </source>
</evidence>
<dbReference type="InterPro" id="IPR018114">
    <property type="entry name" value="TRYPSIN_HIS"/>
</dbReference>
<dbReference type="PANTHER" id="PTHR24252">
    <property type="entry name" value="ACROSIN-RELATED"/>
    <property type="match status" value="1"/>
</dbReference>
<dbReference type="GO" id="GO:0006508">
    <property type="term" value="P:proteolysis"/>
    <property type="evidence" value="ECO:0007669"/>
    <property type="project" value="UniProtKB-KW"/>
</dbReference>
<keyword evidence="5 11" id="KW-0720">Serine protease</keyword>
<keyword evidence="9 10" id="KW-1015">Disulfide bond</keyword>
<dbReference type="InterPro" id="IPR009003">
    <property type="entry name" value="Peptidase_S1_PA"/>
</dbReference>
<dbReference type="Gene3D" id="2.40.10.10">
    <property type="entry name" value="Trypsin-like serine proteases"/>
    <property type="match status" value="4"/>
</dbReference>
<dbReference type="STRING" id="240159.A0A4U5UK57"/>
<evidence type="ECO:0000256" key="8">
    <source>
        <dbReference type="ARBA" id="ARBA00023136"/>
    </source>
</evidence>
<evidence type="ECO:0000259" key="14">
    <source>
        <dbReference type="PROSITE" id="PS50240"/>
    </source>
</evidence>
<dbReference type="SMART" id="SM00192">
    <property type="entry name" value="LDLa"/>
    <property type="match status" value="2"/>
</dbReference>
<feature type="transmembrane region" description="Helical" evidence="12">
    <location>
        <begin position="30"/>
        <end position="52"/>
    </location>
</feature>
<keyword evidence="7 12" id="KW-1133">Transmembrane helix</keyword>
<evidence type="ECO:0000256" key="2">
    <source>
        <dbReference type="ARBA" id="ARBA00022670"/>
    </source>
</evidence>
<feature type="domain" description="Peptidase S1" evidence="14">
    <location>
        <begin position="551"/>
        <end position="830"/>
    </location>
</feature>
<dbReference type="FunFam" id="2.40.10.10:FF:000003">
    <property type="entry name" value="Transmembrane serine protease 3"/>
    <property type="match status" value="1"/>
</dbReference>
<dbReference type="Pfam" id="PF01390">
    <property type="entry name" value="SEA"/>
    <property type="match status" value="1"/>
</dbReference>
<dbReference type="PROSITE" id="PS00135">
    <property type="entry name" value="TRYPSIN_SER"/>
    <property type="match status" value="1"/>
</dbReference>
<keyword evidence="3 12" id="KW-0812">Transmembrane</keyword>
<dbReference type="EMBL" id="CM014085">
    <property type="protein sequence ID" value="TKS74620.1"/>
    <property type="molecule type" value="Genomic_DNA"/>
</dbReference>
<comment type="subcellular location">
    <subcellularLocation>
        <location evidence="1">Membrane</location>
        <topology evidence="1">Single-pass type II membrane protein</topology>
    </subcellularLocation>
</comment>
<keyword evidence="6" id="KW-0735">Signal-anchor</keyword>
<feature type="domain" description="Peptidase S1" evidence="14">
    <location>
        <begin position="222"/>
        <end position="457"/>
    </location>
</feature>
<dbReference type="Gene3D" id="4.10.400.10">
    <property type="entry name" value="Low-density Lipoprotein Receptor"/>
    <property type="match status" value="1"/>
</dbReference>
<dbReference type="GO" id="GO:0004252">
    <property type="term" value="F:serine-type endopeptidase activity"/>
    <property type="evidence" value="ECO:0007669"/>
    <property type="project" value="InterPro"/>
</dbReference>
<keyword evidence="4 11" id="KW-0378">Hydrolase</keyword>
<dbReference type="SUPFAM" id="SSF82671">
    <property type="entry name" value="SEA domain"/>
    <property type="match status" value="1"/>
</dbReference>
<dbReference type="InterPro" id="IPR000082">
    <property type="entry name" value="SEA_dom"/>
</dbReference>
<feature type="disulfide bond" evidence="10">
    <location>
        <begin position="175"/>
        <end position="187"/>
    </location>
</feature>
<comment type="caution">
    <text evidence="10">Lacks conserved residue(s) required for the propagation of feature annotation.</text>
</comment>
<dbReference type="FunFam" id="2.40.10.10:FF:000068">
    <property type="entry name" value="transmembrane protease serine 2"/>
    <property type="match status" value="1"/>
</dbReference>
<dbReference type="SMART" id="SM00020">
    <property type="entry name" value="Tryp_SPc"/>
    <property type="match status" value="2"/>
</dbReference>
<dbReference type="InterPro" id="IPR001254">
    <property type="entry name" value="Trypsin_dom"/>
</dbReference>
<feature type="disulfide bond" evidence="10">
    <location>
        <begin position="195"/>
        <end position="210"/>
    </location>
</feature>
<reference evidence="15 16" key="1">
    <citation type="submission" date="2019-01" db="EMBL/GenBank/DDBJ databases">
        <title>Genome Assembly of Collichthys lucidus.</title>
        <authorList>
            <person name="Cai M."/>
            <person name="Xiao S."/>
        </authorList>
    </citation>
    <scope>NUCLEOTIDE SEQUENCE [LARGE SCALE GENOMIC DNA]</scope>
    <source>
        <strain evidence="15">JT15FE1705JMU</strain>
        <tissue evidence="15">Muscle</tissue>
    </source>
</reference>
<dbReference type="AlphaFoldDB" id="A0A4U5UK57"/>
<keyword evidence="2 11" id="KW-0645">Protease</keyword>
<dbReference type="PROSITE" id="PS50068">
    <property type="entry name" value="LDLRA_2"/>
    <property type="match status" value="2"/>
</dbReference>
<dbReference type="InterPro" id="IPR036055">
    <property type="entry name" value="LDL_receptor-like_sf"/>
</dbReference>
<name>A0A4U5UK57_COLLU</name>
<dbReference type="InterPro" id="IPR002172">
    <property type="entry name" value="LDrepeatLR_classA_rpt"/>
</dbReference>
<organism evidence="15 16">
    <name type="scientific">Collichthys lucidus</name>
    <name type="common">Big head croaker</name>
    <name type="synonym">Sciaena lucida</name>
    <dbReference type="NCBI Taxonomy" id="240159"/>
    <lineage>
        <taxon>Eukaryota</taxon>
        <taxon>Metazoa</taxon>
        <taxon>Chordata</taxon>
        <taxon>Craniata</taxon>
        <taxon>Vertebrata</taxon>
        <taxon>Euteleostomi</taxon>
        <taxon>Actinopterygii</taxon>
        <taxon>Neopterygii</taxon>
        <taxon>Teleostei</taxon>
        <taxon>Neoteleostei</taxon>
        <taxon>Acanthomorphata</taxon>
        <taxon>Eupercaria</taxon>
        <taxon>Sciaenidae</taxon>
        <taxon>Collichthys</taxon>
    </lineage>
</organism>
<evidence type="ECO:0000256" key="1">
    <source>
        <dbReference type="ARBA" id="ARBA00004606"/>
    </source>
</evidence>